<feature type="transmembrane region" description="Helical" evidence="7">
    <location>
        <begin position="247"/>
        <end position="274"/>
    </location>
</feature>
<feature type="transmembrane region" description="Helical" evidence="7">
    <location>
        <begin position="88"/>
        <end position="110"/>
    </location>
</feature>
<comment type="subcellular location">
    <subcellularLocation>
        <location evidence="1">Membrane</location>
        <topology evidence="1">Multi-pass membrane protein</topology>
    </subcellularLocation>
</comment>
<evidence type="ECO:0000256" key="4">
    <source>
        <dbReference type="ARBA" id="ARBA00022989"/>
    </source>
</evidence>
<comment type="caution">
    <text evidence="8">The sequence shown here is derived from an EMBL/GenBank/DDBJ whole genome shotgun (WGS) entry which is preliminary data.</text>
</comment>
<evidence type="ECO:0000313" key="9">
    <source>
        <dbReference type="Proteomes" id="UP000237350"/>
    </source>
</evidence>
<feature type="transmembrane region" description="Helical" evidence="7">
    <location>
        <begin position="165"/>
        <end position="184"/>
    </location>
</feature>
<evidence type="ECO:0000256" key="3">
    <source>
        <dbReference type="ARBA" id="ARBA00022692"/>
    </source>
</evidence>
<proteinExistence type="inferred from homology"/>
<dbReference type="OrthoDB" id="9799225at2"/>
<keyword evidence="3 7" id="KW-0812">Transmembrane</keyword>
<dbReference type="EMBL" id="LPWH01000122">
    <property type="protein sequence ID" value="POQ98542.1"/>
    <property type="molecule type" value="Genomic_DNA"/>
</dbReference>
<dbReference type="AlphaFoldDB" id="A0A2S4JG90"/>
<protein>
    <submittedName>
        <fullName evidence="8">Permease</fullName>
    </submittedName>
</protein>
<name>A0A2S4JG90_9SPIO</name>
<feature type="transmembrane region" description="Helical" evidence="7">
    <location>
        <begin position="32"/>
        <end position="53"/>
    </location>
</feature>
<keyword evidence="9" id="KW-1185">Reference proteome</keyword>
<evidence type="ECO:0000256" key="1">
    <source>
        <dbReference type="ARBA" id="ARBA00004141"/>
    </source>
</evidence>
<dbReference type="InterPro" id="IPR002549">
    <property type="entry name" value="AI-2E-like"/>
</dbReference>
<evidence type="ECO:0000256" key="6">
    <source>
        <dbReference type="SAM" id="MobiDB-lite"/>
    </source>
</evidence>
<feature type="region of interest" description="Disordered" evidence="6">
    <location>
        <begin position="374"/>
        <end position="398"/>
    </location>
</feature>
<evidence type="ECO:0000256" key="7">
    <source>
        <dbReference type="SAM" id="Phobius"/>
    </source>
</evidence>
<dbReference type="GO" id="GO:0055085">
    <property type="term" value="P:transmembrane transport"/>
    <property type="evidence" value="ECO:0007669"/>
    <property type="project" value="TreeGrafter"/>
</dbReference>
<evidence type="ECO:0000313" key="8">
    <source>
        <dbReference type="EMBL" id="POQ98542.1"/>
    </source>
</evidence>
<keyword evidence="4 7" id="KW-1133">Transmembrane helix</keyword>
<dbReference type="Pfam" id="PF01594">
    <property type="entry name" value="AI-2E_transport"/>
    <property type="match status" value="1"/>
</dbReference>
<evidence type="ECO:0000256" key="2">
    <source>
        <dbReference type="ARBA" id="ARBA00009773"/>
    </source>
</evidence>
<comment type="similarity">
    <text evidence="2">Belongs to the autoinducer-2 exporter (AI-2E) (TC 2.A.86) family.</text>
</comment>
<feature type="compositionally biased region" description="Polar residues" evidence="6">
    <location>
        <begin position="1"/>
        <end position="12"/>
    </location>
</feature>
<accession>A0A2S4JG90</accession>
<feature type="compositionally biased region" description="Polar residues" evidence="6">
    <location>
        <begin position="386"/>
        <end position="398"/>
    </location>
</feature>
<dbReference type="PANTHER" id="PTHR21716">
    <property type="entry name" value="TRANSMEMBRANE PROTEIN"/>
    <property type="match status" value="1"/>
</dbReference>
<gene>
    <name evidence="8" type="ORF">AU468_13235</name>
</gene>
<reference evidence="9" key="1">
    <citation type="submission" date="2015-12" db="EMBL/GenBank/DDBJ databases">
        <authorList>
            <person name="Lodha T.D."/>
            <person name="Chintalapati S."/>
            <person name="Chintalapati V.R."/>
            <person name="Sravanthi T."/>
        </authorList>
    </citation>
    <scope>NUCLEOTIDE SEQUENCE [LARGE SCALE GENOMIC DNA]</scope>
    <source>
        <strain evidence="9">JC133</strain>
    </source>
</reference>
<dbReference type="Proteomes" id="UP000237350">
    <property type="component" value="Unassembled WGS sequence"/>
</dbReference>
<keyword evidence="5 7" id="KW-0472">Membrane</keyword>
<dbReference type="GO" id="GO:0016020">
    <property type="term" value="C:membrane"/>
    <property type="evidence" value="ECO:0007669"/>
    <property type="project" value="UniProtKB-SubCell"/>
</dbReference>
<dbReference type="PANTHER" id="PTHR21716:SF64">
    <property type="entry name" value="AI-2 TRANSPORT PROTEIN TQSA"/>
    <property type="match status" value="1"/>
</dbReference>
<evidence type="ECO:0000256" key="5">
    <source>
        <dbReference type="ARBA" id="ARBA00023136"/>
    </source>
</evidence>
<sequence>MSSSSEKSNPETTPRPGQGGALQGQQFRMPLALLRANTAYLFVIALVAVGAVLRLTGSIFIPFVIALLLSFVFAPVVSTLVKYRVPRFLAITSVLALFLFLGYLVVLLLYSTVHSLLREFPKYQMRFTVLLREAIDQYNLPADIVSQLEITRTVGNAIISFSGNFMAFISGFMVVIIFLLFLLVEKPYVRKKMELALGDETRRRLNRVLAHINSQIARYLAIKILVSSMTAVIVYVLFTIIKVDFPLIWAIMTFLFNFIPSIGSVAITFITGVFAVIQFFPDWSPILATIIGMSITQFIIGNVVDPKMLGDRLNLSPVVILLSLLLWGWLWGPAGLFLAVPLTVVIKIVLEHIPGLEPFGILMGTGNFAPRRVRSRGARPGWRKAQNGTASQETEGPR</sequence>
<feature type="transmembrane region" description="Helical" evidence="7">
    <location>
        <begin position="286"/>
        <end position="304"/>
    </location>
</feature>
<feature type="transmembrane region" description="Helical" evidence="7">
    <location>
        <begin position="59"/>
        <end position="81"/>
    </location>
</feature>
<dbReference type="RefSeq" id="WP_103681137.1">
    <property type="nucleotide sequence ID" value="NZ_LPWH01000122.1"/>
</dbReference>
<feature type="transmembrane region" description="Helical" evidence="7">
    <location>
        <begin position="220"/>
        <end position="241"/>
    </location>
</feature>
<organism evidence="8 9">
    <name type="scientific">Alkalispirochaeta sphaeroplastigenens</name>
    <dbReference type="NCBI Taxonomy" id="1187066"/>
    <lineage>
        <taxon>Bacteria</taxon>
        <taxon>Pseudomonadati</taxon>
        <taxon>Spirochaetota</taxon>
        <taxon>Spirochaetia</taxon>
        <taxon>Spirochaetales</taxon>
        <taxon>Spirochaetaceae</taxon>
        <taxon>Alkalispirochaeta</taxon>
    </lineage>
</organism>
<feature type="transmembrane region" description="Helical" evidence="7">
    <location>
        <begin position="324"/>
        <end position="350"/>
    </location>
</feature>
<feature type="region of interest" description="Disordered" evidence="6">
    <location>
        <begin position="1"/>
        <end position="23"/>
    </location>
</feature>